<dbReference type="SUPFAM" id="SSF56954">
    <property type="entry name" value="Outer membrane efflux proteins (OEP)"/>
    <property type="match status" value="1"/>
</dbReference>
<dbReference type="InterPro" id="IPR003423">
    <property type="entry name" value="OMP_efflux"/>
</dbReference>
<dbReference type="GO" id="GO:0009279">
    <property type="term" value="C:cell outer membrane"/>
    <property type="evidence" value="ECO:0007669"/>
    <property type="project" value="UniProtKB-SubCell"/>
</dbReference>
<dbReference type="Proteomes" id="UP000295063">
    <property type="component" value="Unassembled WGS sequence"/>
</dbReference>
<evidence type="ECO:0000256" key="4">
    <source>
        <dbReference type="ARBA" id="ARBA00022452"/>
    </source>
</evidence>
<evidence type="ECO:0000256" key="2">
    <source>
        <dbReference type="ARBA" id="ARBA00007613"/>
    </source>
</evidence>
<dbReference type="GO" id="GO:1990281">
    <property type="term" value="C:efflux pump complex"/>
    <property type="evidence" value="ECO:0007669"/>
    <property type="project" value="TreeGrafter"/>
</dbReference>
<feature type="coiled-coil region" evidence="8">
    <location>
        <begin position="310"/>
        <end position="362"/>
    </location>
</feature>
<keyword evidence="11" id="KW-1185">Reference proteome</keyword>
<name>A0A4R1Q020_9FIRM</name>
<evidence type="ECO:0000313" key="11">
    <source>
        <dbReference type="Proteomes" id="UP000295063"/>
    </source>
</evidence>
<reference evidence="10 11" key="1">
    <citation type="submission" date="2019-03" db="EMBL/GenBank/DDBJ databases">
        <title>Genomic Encyclopedia of Type Strains, Phase IV (KMG-IV): sequencing the most valuable type-strain genomes for metagenomic binning, comparative biology and taxonomic classification.</title>
        <authorList>
            <person name="Goeker M."/>
        </authorList>
    </citation>
    <scope>NUCLEOTIDE SEQUENCE [LARGE SCALE GENOMIC DNA]</scope>
    <source>
        <strain evidence="10 11">DSM 15969</strain>
    </source>
</reference>
<organism evidence="10 11">
    <name type="scientific">Anaerospora hongkongensis</name>
    <dbReference type="NCBI Taxonomy" id="244830"/>
    <lineage>
        <taxon>Bacteria</taxon>
        <taxon>Bacillati</taxon>
        <taxon>Bacillota</taxon>
        <taxon>Negativicutes</taxon>
        <taxon>Selenomonadales</taxon>
        <taxon>Sporomusaceae</taxon>
        <taxon>Anaerospora</taxon>
    </lineage>
</organism>
<dbReference type="Gene3D" id="1.20.1600.10">
    <property type="entry name" value="Outer membrane efflux proteins (OEP)"/>
    <property type="match status" value="1"/>
</dbReference>
<comment type="similarity">
    <text evidence="2">Belongs to the outer membrane factor (OMF) (TC 1.B.17) family.</text>
</comment>
<dbReference type="GO" id="GO:0015562">
    <property type="term" value="F:efflux transmembrane transporter activity"/>
    <property type="evidence" value="ECO:0007669"/>
    <property type="project" value="InterPro"/>
</dbReference>
<feature type="signal peptide" evidence="9">
    <location>
        <begin position="1"/>
        <end position="24"/>
    </location>
</feature>
<keyword evidence="6" id="KW-0472">Membrane</keyword>
<protein>
    <submittedName>
        <fullName evidence="10">Outer membrane protein TolC</fullName>
    </submittedName>
</protein>
<evidence type="ECO:0000256" key="8">
    <source>
        <dbReference type="SAM" id="Coils"/>
    </source>
</evidence>
<evidence type="ECO:0000256" key="5">
    <source>
        <dbReference type="ARBA" id="ARBA00022692"/>
    </source>
</evidence>
<proteinExistence type="inferred from homology"/>
<keyword evidence="4" id="KW-1134">Transmembrane beta strand</keyword>
<keyword evidence="9" id="KW-0732">Signal</keyword>
<gene>
    <name evidence="10" type="ORF">EV210_103259</name>
</gene>
<comment type="subcellular location">
    <subcellularLocation>
        <location evidence="1">Cell outer membrane</location>
    </subcellularLocation>
</comment>
<keyword evidence="3" id="KW-0813">Transport</keyword>
<evidence type="ECO:0000313" key="10">
    <source>
        <dbReference type="EMBL" id="TCL38776.1"/>
    </source>
</evidence>
<dbReference type="AlphaFoldDB" id="A0A4R1Q020"/>
<comment type="caution">
    <text evidence="10">The sequence shown here is derived from an EMBL/GenBank/DDBJ whole genome shotgun (WGS) entry which is preliminary data.</text>
</comment>
<evidence type="ECO:0000256" key="3">
    <source>
        <dbReference type="ARBA" id="ARBA00022448"/>
    </source>
</evidence>
<dbReference type="PANTHER" id="PTHR30026:SF20">
    <property type="entry name" value="OUTER MEMBRANE PROTEIN TOLC"/>
    <property type="match status" value="1"/>
</dbReference>
<keyword evidence="8" id="KW-0175">Coiled coil</keyword>
<dbReference type="PANTHER" id="PTHR30026">
    <property type="entry name" value="OUTER MEMBRANE PROTEIN TOLC"/>
    <property type="match status" value="1"/>
</dbReference>
<dbReference type="EMBL" id="SLUI01000003">
    <property type="protein sequence ID" value="TCL38776.1"/>
    <property type="molecule type" value="Genomic_DNA"/>
</dbReference>
<evidence type="ECO:0000256" key="6">
    <source>
        <dbReference type="ARBA" id="ARBA00023136"/>
    </source>
</evidence>
<evidence type="ECO:0000256" key="7">
    <source>
        <dbReference type="ARBA" id="ARBA00023237"/>
    </source>
</evidence>
<evidence type="ECO:0000256" key="1">
    <source>
        <dbReference type="ARBA" id="ARBA00004442"/>
    </source>
</evidence>
<accession>A0A4R1Q020</accession>
<dbReference type="GO" id="GO:0015288">
    <property type="term" value="F:porin activity"/>
    <property type="evidence" value="ECO:0007669"/>
    <property type="project" value="TreeGrafter"/>
</dbReference>
<evidence type="ECO:0000256" key="9">
    <source>
        <dbReference type="SAM" id="SignalP"/>
    </source>
</evidence>
<feature type="chain" id="PRO_5039456832" evidence="9">
    <location>
        <begin position="25"/>
        <end position="415"/>
    </location>
</feature>
<dbReference type="Pfam" id="PF02321">
    <property type="entry name" value="OEP"/>
    <property type="match status" value="2"/>
</dbReference>
<sequence length="415" mass="45622">MRYIRKIALLSGLCMFALTAITSAAPLTIDQAVEMALKNHLDIKIAANEEQEARYSLQSAKGSKGVSLAASNNTYLKKPGSSTDASNSSMTLTLPLYSGGKNEGNIKIAETDVTKAELNAVKTKLDVKSNTISDYLTVIKTHQAQAVAQETVDNYQQHLTNVKEQYSVDNVAKADVLRSEVELADAQQTLLQAQNAYAVAVNTLKKQLRWKEAGELELVEEFQYVPFTMTMEESVAYAKAHSPELKKYRLLVHSAEQSVSVARADSKPLISLTSGMSWSDASIGENSEDAYVGLTTSWNLFDSQVTKSKVKKAKSSVDTARLELESQEDAIELSVKEYYLNMKEAEKRRDTTQLAISKAKEDYSIAVAKYRVGEGVILDVIDAQLALTTAQNNYIAAQYAYADYKAKLENGMGMN</sequence>
<dbReference type="InterPro" id="IPR051906">
    <property type="entry name" value="TolC-like"/>
</dbReference>
<keyword evidence="7" id="KW-0998">Cell outer membrane</keyword>
<keyword evidence="5" id="KW-0812">Transmembrane</keyword>
<dbReference type="RefSeq" id="WP_165898803.1">
    <property type="nucleotide sequence ID" value="NZ_SLUI01000003.1"/>
</dbReference>